<keyword evidence="6" id="KW-0472">Membrane</keyword>
<comment type="subcellular location">
    <subcellularLocation>
        <location evidence="1">Cell membrane</location>
    </subcellularLocation>
</comment>
<reference evidence="7 8" key="1">
    <citation type="submission" date="2020-10" db="EMBL/GenBank/DDBJ databases">
        <title>The Coptis chinensis genome and diversification of protoberbering-type alkaloids.</title>
        <authorList>
            <person name="Wang B."/>
            <person name="Shu S."/>
            <person name="Song C."/>
            <person name="Liu Y."/>
        </authorList>
    </citation>
    <scope>NUCLEOTIDE SEQUENCE [LARGE SCALE GENOMIC DNA]</scope>
    <source>
        <strain evidence="7">HL-2020</strain>
        <tissue evidence="7">Leaf</tissue>
    </source>
</reference>
<dbReference type="SUPFAM" id="SSF52058">
    <property type="entry name" value="L domain-like"/>
    <property type="match status" value="1"/>
</dbReference>
<dbReference type="Gene3D" id="3.80.10.10">
    <property type="entry name" value="Ribonuclease Inhibitor"/>
    <property type="match status" value="3"/>
</dbReference>
<dbReference type="PRINTS" id="PR00019">
    <property type="entry name" value="LEURICHRPT"/>
</dbReference>
<dbReference type="PANTHER" id="PTHR48064:SF8">
    <property type="entry name" value="RECEPTOR PROTEIN-TYROSINE KINASE CEPR2-LIKE"/>
    <property type="match status" value="1"/>
</dbReference>
<comment type="caution">
    <text evidence="7">The sequence shown here is derived from an EMBL/GenBank/DDBJ whole genome shotgun (WGS) entry which is preliminary data.</text>
</comment>
<dbReference type="Proteomes" id="UP000631114">
    <property type="component" value="Unassembled WGS sequence"/>
</dbReference>
<dbReference type="PANTHER" id="PTHR48064">
    <property type="entry name" value="OS01G0750400 PROTEIN"/>
    <property type="match status" value="1"/>
</dbReference>
<dbReference type="FunFam" id="3.80.10.10:FF:000299">
    <property type="entry name" value="Piriformospora indica-insensitive protein 2"/>
    <property type="match status" value="1"/>
</dbReference>
<dbReference type="OrthoDB" id="1600340at2759"/>
<evidence type="ECO:0000313" key="8">
    <source>
        <dbReference type="Proteomes" id="UP000631114"/>
    </source>
</evidence>
<dbReference type="InterPro" id="IPR001611">
    <property type="entry name" value="Leu-rich_rpt"/>
</dbReference>
<accession>A0A835HGT9</accession>
<dbReference type="Pfam" id="PF00560">
    <property type="entry name" value="LRR_1"/>
    <property type="match status" value="2"/>
</dbReference>
<keyword evidence="3" id="KW-0433">Leucine-rich repeat</keyword>
<evidence type="ECO:0000256" key="1">
    <source>
        <dbReference type="ARBA" id="ARBA00004236"/>
    </source>
</evidence>
<dbReference type="Pfam" id="PF13855">
    <property type="entry name" value="LRR_8"/>
    <property type="match status" value="2"/>
</dbReference>
<dbReference type="InterPro" id="IPR032675">
    <property type="entry name" value="LRR_dom_sf"/>
</dbReference>
<dbReference type="EMBL" id="JADFTS010000007">
    <property type="protein sequence ID" value="KAF9597888.1"/>
    <property type="molecule type" value="Genomic_DNA"/>
</dbReference>
<evidence type="ECO:0000313" key="7">
    <source>
        <dbReference type="EMBL" id="KAF9597888.1"/>
    </source>
</evidence>
<evidence type="ECO:0000256" key="4">
    <source>
        <dbReference type="ARBA" id="ARBA00022729"/>
    </source>
</evidence>
<protein>
    <submittedName>
        <fullName evidence="7">Uncharacterized protein</fullName>
    </submittedName>
</protein>
<sequence>MPSGSLPSSLPSLSSPVLSNCGLDEFPLFLSHANLSLSLVNLDLRGNKLEGSIPQALLNMTSLMYLYLVGNDLSFDVPILNELKKLYHLETLDLSYNRFQGKVGDFENSLSPSIGYSLKTLNLRFNNFSGHLPNWLYPLKNLEILDLSLNSFDGPIPTSFGASPRLKELDLSYNRLSGQILASFGRLSNLARLHLRNNRLSGQISASFRSLSNLTGLDLRNNLLTVVVSEVHLAKVSKLKILDLSKNSLS</sequence>
<name>A0A835HGT9_9MAGN</name>
<dbReference type="InterPro" id="IPR053038">
    <property type="entry name" value="RLP_Defense"/>
</dbReference>
<keyword evidence="5" id="KW-0677">Repeat</keyword>
<dbReference type="GO" id="GO:0005886">
    <property type="term" value="C:plasma membrane"/>
    <property type="evidence" value="ECO:0007669"/>
    <property type="project" value="UniProtKB-SubCell"/>
</dbReference>
<proteinExistence type="predicted"/>
<organism evidence="7 8">
    <name type="scientific">Coptis chinensis</name>
    <dbReference type="NCBI Taxonomy" id="261450"/>
    <lineage>
        <taxon>Eukaryota</taxon>
        <taxon>Viridiplantae</taxon>
        <taxon>Streptophyta</taxon>
        <taxon>Embryophyta</taxon>
        <taxon>Tracheophyta</taxon>
        <taxon>Spermatophyta</taxon>
        <taxon>Magnoliopsida</taxon>
        <taxon>Ranunculales</taxon>
        <taxon>Ranunculaceae</taxon>
        <taxon>Coptidoideae</taxon>
        <taxon>Coptis</taxon>
    </lineage>
</organism>
<gene>
    <name evidence="7" type="ORF">IFM89_022249</name>
</gene>
<evidence type="ECO:0000256" key="3">
    <source>
        <dbReference type="ARBA" id="ARBA00022614"/>
    </source>
</evidence>
<evidence type="ECO:0000256" key="5">
    <source>
        <dbReference type="ARBA" id="ARBA00022737"/>
    </source>
</evidence>
<keyword evidence="4" id="KW-0732">Signal</keyword>
<keyword evidence="2" id="KW-1003">Cell membrane</keyword>
<evidence type="ECO:0000256" key="6">
    <source>
        <dbReference type="ARBA" id="ARBA00023136"/>
    </source>
</evidence>
<dbReference type="AlphaFoldDB" id="A0A835HGT9"/>
<evidence type="ECO:0000256" key="2">
    <source>
        <dbReference type="ARBA" id="ARBA00022475"/>
    </source>
</evidence>
<keyword evidence="8" id="KW-1185">Reference proteome</keyword>